<dbReference type="SMART" id="SM00504">
    <property type="entry name" value="Ubox"/>
    <property type="match status" value="1"/>
</dbReference>
<name>A0A1Q9D9G6_SYMMI</name>
<gene>
    <name evidence="2" type="ORF">AK812_SmicGene26482</name>
</gene>
<dbReference type="AlphaFoldDB" id="A0A1Q9D9G6"/>
<dbReference type="Proteomes" id="UP000186817">
    <property type="component" value="Unassembled WGS sequence"/>
</dbReference>
<evidence type="ECO:0000313" key="2">
    <source>
        <dbReference type="EMBL" id="OLP91769.1"/>
    </source>
</evidence>
<dbReference type="OrthoDB" id="10267986at2759"/>
<reference evidence="2 3" key="1">
    <citation type="submission" date="2016-02" db="EMBL/GenBank/DDBJ databases">
        <title>Genome analysis of coral dinoflagellate symbionts highlights evolutionary adaptations to a symbiotic lifestyle.</title>
        <authorList>
            <person name="Aranda M."/>
            <person name="Li Y."/>
            <person name="Liew Y.J."/>
            <person name="Baumgarten S."/>
            <person name="Simakov O."/>
            <person name="Wilson M."/>
            <person name="Piel J."/>
            <person name="Ashoor H."/>
            <person name="Bougouffa S."/>
            <person name="Bajic V.B."/>
            <person name="Ryu T."/>
            <person name="Ravasi T."/>
            <person name="Bayer T."/>
            <person name="Micklem G."/>
            <person name="Kim H."/>
            <person name="Bhak J."/>
            <person name="Lajeunesse T.C."/>
            <person name="Voolstra C.R."/>
        </authorList>
    </citation>
    <scope>NUCLEOTIDE SEQUENCE [LARGE SCALE GENOMIC DNA]</scope>
    <source>
        <strain evidence="2 3">CCMP2467</strain>
    </source>
</reference>
<proteinExistence type="predicted"/>
<protein>
    <recommendedName>
        <fullName evidence="1">U-box domain-containing protein</fullName>
    </recommendedName>
</protein>
<evidence type="ECO:0000259" key="1">
    <source>
        <dbReference type="SMART" id="SM00504"/>
    </source>
</evidence>
<accession>A0A1Q9D9G6</accession>
<evidence type="ECO:0000313" key="3">
    <source>
        <dbReference type="Proteomes" id="UP000186817"/>
    </source>
</evidence>
<organism evidence="2 3">
    <name type="scientific">Symbiodinium microadriaticum</name>
    <name type="common">Dinoflagellate</name>
    <name type="synonym">Zooxanthella microadriatica</name>
    <dbReference type="NCBI Taxonomy" id="2951"/>
    <lineage>
        <taxon>Eukaryota</taxon>
        <taxon>Sar</taxon>
        <taxon>Alveolata</taxon>
        <taxon>Dinophyceae</taxon>
        <taxon>Suessiales</taxon>
        <taxon>Symbiodiniaceae</taxon>
        <taxon>Symbiodinium</taxon>
    </lineage>
</organism>
<dbReference type="GO" id="GO:0016567">
    <property type="term" value="P:protein ubiquitination"/>
    <property type="evidence" value="ECO:0007669"/>
    <property type="project" value="InterPro"/>
</dbReference>
<sequence length="1017" mass="112995">MPSGRYVVHGSYLLRALEDLSGENHGQIGKDMLGKVFRRLDASWTDEHTQLMLDAAGLAGAHIDCCDLLSWLFGPEKSINLHPVKNRSPLQRAAFLAEQWEPFLAVVRGHLHSTIARAKAGFSLHEIMPSHETLASLTERCQALTEAWHGRANIGMLYELFTDMAEHDGHSPYLFRDIPQSRSVDGYVRLLDGQARQQLYRHGSKRMGLSEAAADPIPLVGRIQQTAGESPIDNLQLPNLMNRNEALLLTTGHRIQQFLVRVLRWKQHRILKMLFPDSDAVADVSVVKAKAWDLDLGQEEPSLALSMLIRHGCLVESYGQVPFDTRHAAEKFIAESLSKIHAERDEELHNFLEHASKHPGRPFKASQVEHKAMLLRSMASRSVRLVWRSVVESFCQHRYLTIAWTRRAPLFYLPDGAQEFEVLRAPGSEELTRFRKNVFAYGPSHALGQSGGGWIDGQRWQPGSLMYELGPLLCVDENAKLPNHYLTDIEKIIRDCMALCPDGGTSDALPGEAMHDTGQNPVVASSIGQTQHTQVSKASAEEFPLVMEKSSPRWCSQMDAIIDIVQVGTHEDAFFVSGRSRQPDTQRFLEFFVELRCRFLRAFGRSIDFSCSCHASEDGDFIFIMAPVACMKKVRVPKGQGCLGLDFDFENPDLGERVTQHKDLPIATVDASQGKGNFLVNTSEHWNMALEGRPILVRLYDFNRKRPKSRNLRTSANTHEEGIASLSIFEVVVGLPKCGRMQWLWKILCDTLLETGLVRSFLRDCSELALATPGQNVAAFLRTAALQEDIDLAALPVLCCIAANAHLVPSQVAEFTTRLLELDDKEQCIVARELEGWRGPVVSDTKAAWLALLRAVPAPPVDAPPAPPPTPLPQTPQRRVLAMGGLEELFVEAPANMSCALDGLLLTDPVISPHGHVFDHASLAAALAQNGGLCPFTGNPLRVDMCIPDADLRSSCSRRIKSWARAMLRGTASECLDQKASQSGKAYAFQSERESERESFGAEIWAENIRKPCGLVE</sequence>
<dbReference type="EMBL" id="LSRX01000649">
    <property type="protein sequence ID" value="OLP91769.1"/>
    <property type="molecule type" value="Genomic_DNA"/>
</dbReference>
<feature type="domain" description="U-box" evidence="1">
    <location>
        <begin position="896"/>
        <end position="959"/>
    </location>
</feature>
<dbReference type="InterPro" id="IPR003613">
    <property type="entry name" value="Ubox_domain"/>
</dbReference>
<dbReference type="Pfam" id="PF04564">
    <property type="entry name" value="U-box"/>
    <property type="match status" value="1"/>
</dbReference>
<dbReference type="SUPFAM" id="SSF57850">
    <property type="entry name" value="RING/U-box"/>
    <property type="match status" value="1"/>
</dbReference>
<comment type="caution">
    <text evidence="2">The sequence shown here is derived from an EMBL/GenBank/DDBJ whole genome shotgun (WGS) entry which is preliminary data.</text>
</comment>
<keyword evidence="3" id="KW-1185">Reference proteome</keyword>
<dbReference type="InterPro" id="IPR013083">
    <property type="entry name" value="Znf_RING/FYVE/PHD"/>
</dbReference>
<dbReference type="GO" id="GO:0004842">
    <property type="term" value="F:ubiquitin-protein transferase activity"/>
    <property type="evidence" value="ECO:0007669"/>
    <property type="project" value="InterPro"/>
</dbReference>
<dbReference type="Gene3D" id="3.30.40.10">
    <property type="entry name" value="Zinc/RING finger domain, C3HC4 (zinc finger)"/>
    <property type="match status" value="1"/>
</dbReference>